<organism evidence="2">
    <name type="scientific">Campylobacter jejuni</name>
    <dbReference type="NCBI Taxonomy" id="197"/>
    <lineage>
        <taxon>Bacteria</taxon>
        <taxon>Pseudomonadati</taxon>
        <taxon>Campylobacterota</taxon>
        <taxon>Epsilonproteobacteria</taxon>
        <taxon>Campylobacterales</taxon>
        <taxon>Campylobacteraceae</taxon>
        <taxon>Campylobacter</taxon>
    </lineage>
</organism>
<protein>
    <submittedName>
        <fullName evidence="2">DUF4237 domain-containing protein</fullName>
    </submittedName>
</protein>
<dbReference type="AlphaFoldDB" id="A0A5T0L077"/>
<gene>
    <name evidence="2" type="ORF">RR91_09370</name>
</gene>
<proteinExistence type="predicted"/>
<feature type="domain" description="TNT" evidence="1">
    <location>
        <begin position="238"/>
        <end position="297"/>
    </location>
</feature>
<sequence length="364" mass="41087">MAKKRTILIPRIKDINISPDTSCMHPILEDNTLVCLHGGRVKLKAKKAKRIKSDNVSIMLDNEIQGASISGCLNPPILGGPCTKVAMVFAYTYSDHKVNNKHSVLQMGLIGVSNKGYPILAIPKKNKIKFALAKIQASPLAKIKFDRIRWEGGGGKLGAAQRRRREKSKEKAKMLLYLENENKKGKVSDKEVHLYKHNGIWPKDTPKPRSPDYIGENGEIKYPDDDGYKIPPKPEEITLKKGMKLDRYGDNSGSFVCPFKEKKGAIPYEKRSLPYEDNEAMQKTYKRYEVLEDINMEGIERKIEMSGNRELKGKIDKLKAKNKFHSPKIGKISPYFEQEGGGTQIKLPISIENLIQLGFIKQIP</sequence>
<accession>A0A5T0L077</accession>
<reference evidence="2" key="1">
    <citation type="submission" date="2018-05" db="EMBL/GenBank/DDBJ databases">
        <authorList>
            <consortium name="PulseNet: The National Subtyping Network for Foodborne Disease Surveillance"/>
            <person name="Tarr C.L."/>
            <person name="Trees E."/>
            <person name="Katz L.S."/>
            <person name="Carleton-Romer H.A."/>
            <person name="Stroika S."/>
            <person name="Kucerova Z."/>
            <person name="Roache K.F."/>
            <person name="Sabol A.L."/>
            <person name="Besser J."/>
            <person name="Gerner-Smidt P."/>
        </authorList>
    </citation>
    <scope>NUCLEOTIDE SEQUENCE</scope>
    <source>
        <strain evidence="2">PNUSAC000019</strain>
    </source>
</reference>
<comment type="caution">
    <text evidence="2">The sequence shown here is derived from an EMBL/GenBank/DDBJ whole genome shotgun (WGS) entry which is preliminary data.</text>
</comment>
<evidence type="ECO:0000313" key="2">
    <source>
        <dbReference type="EMBL" id="EAK0228734.1"/>
    </source>
</evidence>
<dbReference type="Pfam" id="PF14021">
    <property type="entry name" value="TNT"/>
    <property type="match status" value="1"/>
</dbReference>
<dbReference type="InterPro" id="IPR025331">
    <property type="entry name" value="TNT"/>
</dbReference>
<evidence type="ECO:0000259" key="1">
    <source>
        <dbReference type="Pfam" id="PF14021"/>
    </source>
</evidence>
<name>A0A5T0L077_CAMJU</name>
<dbReference type="EMBL" id="AACCSB010000016">
    <property type="protein sequence ID" value="EAK0228734.1"/>
    <property type="molecule type" value="Genomic_DNA"/>
</dbReference>
<dbReference type="GO" id="GO:0050135">
    <property type="term" value="F:NADP+ nucleosidase activity"/>
    <property type="evidence" value="ECO:0007669"/>
    <property type="project" value="InterPro"/>
</dbReference>